<keyword evidence="1" id="KW-0472">Membrane</keyword>
<feature type="chain" id="PRO_5043913324" description="Secreted protein" evidence="2">
    <location>
        <begin position="25"/>
        <end position="163"/>
    </location>
</feature>
<evidence type="ECO:0000256" key="1">
    <source>
        <dbReference type="SAM" id="Phobius"/>
    </source>
</evidence>
<dbReference type="Proteomes" id="UP001205920">
    <property type="component" value="Unassembled WGS sequence"/>
</dbReference>
<keyword evidence="2" id="KW-0732">Signal</keyword>
<evidence type="ECO:0000313" key="3">
    <source>
        <dbReference type="EMBL" id="MCO6394607.1"/>
    </source>
</evidence>
<dbReference type="EMBL" id="JAEUWV010000007">
    <property type="protein sequence ID" value="MCO6394607.1"/>
    <property type="molecule type" value="Genomic_DNA"/>
</dbReference>
<keyword evidence="1" id="KW-1133">Transmembrane helix</keyword>
<evidence type="ECO:0000256" key="2">
    <source>
        <dbReference type="SAM" id="SignalP"/>
    </source>
</evidence>
<keyword evidence="1" id="KW-0812">Transmembrane</keyword>
<feature type="transmembrane region" description="Helical" evidence="1">
    <location>
        <begin position="128"/>
        <end position="150"/>
    </location>
</feature>
<proteinExistence type="predicted"/>
<evidence type="ECO:0008006" key="5">
    <source>
        <dbReference type="Google" id="ProtNLM"/>
    </source>
</evidence>
<accession>A0AAW5HWC6</accession>
<comment type="caution">
    <text evidence="3">The sequence shown here is derived from an EMBL/GenBank/DDBJ whole genome shotgun (WGS) entry which is preliminary data.</text>
</comment>
<evidence type="ECO:0000313" key="4">
    <source>
        <dbReference type="Proteomes" id="UP001205920"/>
    </source>
</evidence>
<dbReference type="RefSeq" id="WP_070975373.1">
    <property type="nucleotide sequence ID" value="NZ_JAEUWV010000007.1"/>
</dbReference>
<organism evidence="3 4">
    <name type="scientific">Corynebacterium lipophilum</name>
    <dbReference type="NCBI Taxonomy" id="2804918"/>
    <lineage>
        <taxon>Bacteria</taxon>
        <taxon>Bacillati</taxon>
        <taxon>Actinomycetota</taxon>
        <taxon>Actinomycetes</taxon>
        <taxon>Mycobacteriales</taxon>
        <taxon>Corynebacteriaceae</taxon>
        <taxon>Corynebacterium</taxon>
    </lineage>
</organism>
<feature type="signal peptide" evidence="2">
    <location>
        <begin position="1"/>
        <end position="24"/>
    </location>
</feature>
<dbReference type="AlphaFoldDB" id="A0AAW5HWC6"/>
<reference evidence="3 4" key="1">
    <citation type="submission" date="2021-01" db="EMBL/GenBank/DDBJ databases">
        <title>Identification and Characterization of Corynebacterium sp.</title>
        <authorList>
            <person name="Luo Q."/>
            <person name="Qu P."/>
            <person name="Chen Q."/>
        </authorList>
    </citation>
    <scope>NUCLEOTIDE SEQUENCE [LARGE SCALE GENOMIC DNA]</scope>
    <source>
        <strain evidence="3 4">MC-18</strain>
    </source>
</reference>
<protein>
    <recommendedName>
        <fullName evidence="5">Secreted protein</fullName>
    </recommendedName>
</protein>
<gene>
    <name evidence="3" type="ORF">JMN37_06405</name>
</gene>
<name>A0AAW5HWC6_9CORY</name>
<sequence length="163" mass="17001">MKKFATAAVAATMALGLAAPAAEAADTVTVTNTMVNGNCVIKVLDGGTLTYNQTFTPTQAEAELAADPGDGSEFADRLGFLSGIDEGSWKTAKWESRKAMSACTKSRNYKTDGITALSLRMDRTARLATFWTLTGVGLLTGIVALALPALKPMLPANIAAMLP</sequence>
<keyword evidence="4" id="KW-1185">Reference proteome</keyword>